<dbReference type="PANTHER" id="PTHR30487">
    <property type="entry name" value="TYPE 4 PREPILIN-LIKE PROTEINS LEADER PEPTIDE-PROCESSING ENZYME"/>
    <property type="match status" value="1"/>
</dbReference>
<sequence>MMLLPTVTTPPLEIAYTTKEFCKILLVSVIQNSIILFIIGTVIGSFLNVLIYRIPIGKDFISGRSSCPKCYKVIPWYGLFPVFSYVFQRGKCLFCKEKISIQYPVIETISGLIFVGTSMFLYSPFLSIPDLTYWLFYIAIIEITLLLFVIDLKHFILPDSLVLSLLVAFGAYYLTTQILGISPDYVQSSLTIQNRLLGSLVIGGALFLLWFLSKGRALGFGDVKLMSVLGIIFGLKGGIIIFYMAMFIGLIVGLFLIFFKQADLKTKVPFGTFIGLSVLTYIFFYNQIISYVNFLILRAFTTV</sequence>
<dbReference type="Gene3D" id="1.20.120.1220">
    <property type="match status" value="1"/>
</dbReference>
<feature type="transmembrane region" description="Helical" evidence="7">
    <location>
        <begin position="195"/>
        <end position="213"/>
    </location>
</feature>
<evidence type="ECO:0000259" key="9">
    <source>
        <dbReference type="Pfam" id="PF06750"/>
    </source>
</evidence>
<keyword evidence="3" id="KW-1003">Cell membrane</keyword>
<feature type="domain" description="Prepilin peptidase A24 N-terminal" evidence="9">
    <location>
        <begin position="38"/>
        <end position="117"/>
    </location>
</feature>
<organism evidence="10 11">
    <name type="scientific">Candidatus Yanofskybacteria bacterium CG10_big_fil_rev_8_21_14_0_10_36_16</name>
    <dbReference type="NCBI Taxonomy" id="1975096"/>
    <lineage>
        <taxon>Bacteria</taxon>
        <taxon>Candidatus Yanofskyibacteriota</taxon>
    </lineage>
</organism>
<feature type="domain" description="Prepilin type IV endopeptidase peptidase" evidence="8">
    <location>
        <begin position="142"/>
        <end position="254"/>
    </location>
</feature>
<dbReference type="Pfam" id="PF06750">
    <property type="entry name" value="A24_N_bact"/>
    <property type="match status" value="1"/>
</dbReference>
<dbReference type="Proteomes" id="UP000228496">
    <property type="component" value="Unassembled WGS sequence"/>
</dbReference>
<dbReference type="InterPro" id="IPR010627">
    <property type="entry name" value="Prepilin_pept_A24_N"/>
</dbReference>
<dbReference type="InterPro" id="IPR050882">
    <property type="entry name" value="Prepilin_peptidase/N-MTase"/>
</dbReference>
<feature type="transmembrane region" description="Helical" evidence="7">
    <location>
        <begin position="105"/>
        <end position="125"/>
    </location>
</feature>
<proteinExistence type="inferred from homology"/>
<dbReference type="EMBL" id="PCXQ01000006">
    <property type="protein sequence ID" value="PJE50540.1"/>
    <property type="molecule type" value="Genomic_DNA"/>
</dbReference>
<name>A0A2J0Q717_9BACT</name>
<keyword evidence="6 7" id="KW-0472">Membrane</keyword>
<evidence type="ECO:0000259" key="8">
    <source>
        <dbReference type="Pfam" id="PF01478"/>
    </source>
</evidence>
<keyword evidence="4 7" id="KW-0812">Transmembrane</keyword>
<dbReference type="GO" id="GO:0004190">
    <property type="term" value="F:aspartic-type endopeptidase activity"/>
    <property type="evidence" value="ECO:0007669"/>
    <property type="project" value="InterPro"/>
</dbReference>
<dbReference type="GO" id="GO:0006465">
    <property type="term" value="P:signal peptide processing"/>
    <property type="evidence" value="ECO:0007669"/>
    <property type="project" value="TreeGrafter"/>
</dbReference>
<dbReference type="AlphaFoldDB" id="A0A2J0Q717"/>
<feature type="transmembrane region" description="Helical" evidence="7">
    <location>
        <begin position="131"/>
        <end position="149"/>
    </location>
</feature>
<evidence type="ECO:0000256" key="5">
    <source>
        <dbReference type="ARBA" id="ARBA00022989"/>
    </source>
</evidence>
<gene>
    <name evidence="10" type="ORF">COV29_03995</name>
</gene>
<comment type="subcellular location">
    <subcellularLocation>
        <location evidence="1">Cell membrane</location>
        <topology evidence="1">Multi-pass membrane protein</topology>
    </subcellularLocation>
</comment>
<feature type="transmembrane region" description="Helical" evidence="7">
    <location>
        <begin position="225"/>
        <end position="258"/>
    </location>
</feature>
<dbReference type="PANTHER" id="PTHR30487:SF0">
    <property type="entry name" value="PREPILIN LEADER PEPTIDASE_N-METHYLTRANSFERASE-RELATED"/>
    <property type="match status" value="1"/>
</dbReference>
<feature type="transmembrane region" description="Helical" evidence="7">
    <location>
        <begin position="34"/>
        <end position="54"/>
    </location>
</feature>
<evidence type="ECO:0000313" key="10">
    <source>
        <dbReference type="EMBL" id="PJE50540.1"/>
    </source>
</evidence>
<evidence type="ECO:0000313" key="11">
    <source>
        <dbReference type="Proteomes" id="UP000228496"/>
    </source>
</evidence>
<dbReference type="Pfam" id="PF01478">
    <property type="entry name" value="Peptidase_A24"/>
    <property type="match status" value="1"/>
</dbReference>
<feature type="transmembrane region" description="Helical" evidence="7">
    <location>
        <begin position="156"/>
        <end position="175"/>
    </location>
</feature>
<evidence type="ECO:0000256" key="7">
    <source>
        <dbReference type="SAM" id="Phobius"/>
    </source>
</evidence>
<evidence type="ECO:0000256" key="2">
    <source>
        <dbReference type="ARBA" id="ARBA00005801"/>
    </source>
</evidence>
<keyword evidence="5 7" id="KW-1133">Transmembrane helix</keyword>
<comment type="similarity">
    <text evidence="2">Belongs to the peptidase A24 family.</text>
</comment>
<evidence type="ECO:0000256" key="6">
    <source>
        <dbReference type="ARBA" id="ARBA00023136"/>
    </source>
</evidence>
<reference evidence="10 11" key="1">
    <citation type="submission" date="2017-09" db="EMBL/GenBank/DDBJ databases">
        <title>Depth-based differentiation of microbial function through sediment-hosted aquifers and enrichment of novel symbionts in the deep terrestrial subsurface.</title>
        <authorList>
            <person name="Probst A.J."/>
            <person name="Ladd B."/>
            <person name="Jarett J.K."/>
            <person name="Geller-Mcgrath D.E."/>
            <person name="Sieber C.M."/>
            <person name="Emerson J.B."/>
            <person name="Anantharaman K."/>
            <person name="Thomas B.C."/>
            <person name="Malmstrom R."/>
            <person name="Stieglmeier M."/>
            <person name="Klingl A."/>
            <person name="Woyke T."/>
            <person name="Ryan C.M."/>
            <person name="Banfield J.F."/>
        </authorList>
    </citation>
    <scope>NUCLEOTIDE SEQUENCE [LARGE SCALE GENOMIC DNA]</scope>
    <source>
        <strain evidence="10">CG10_big_fil_rev_8_21_14_0_10_36_16</strain>
    </source>
</reference>
<feature type="transmembrane region" description="Helical" evidence="7">
    <location>
        <begin position="270"/>
        <end position="297"/>
    </location>
</feature>
<evidence type="ECO:0000256" key="4">
    <source>
        <dbReference type="ARBA" id="ARBA00022692"/>
    </source>
</evidence>
<comment type="caution">
    <text evidence="10">The sequence shown here is derived from an EMBL/GenBank/DDBJ whole genome shotgun (WGS) entry which is preliminary data.</text>
</comment>
<dbReference type="InterPro" id="IPR000045">
    <property type="entry name" value="Prepilin_IV_endopep_pep"/>
</dbReference>
<evidence type="ECO:0000256" key="1">
    <source>
        <dbReference type="ARBA" id="ARBA00004651"/>
    </source>
</evidence>
<accession>A0A2J0Q717</accession>
<dbReference type="GO" id="GO:0005886">
    <property type="term" value="C:plasma membrane"/>
    <property type="evidence" value="ECO:0007669"/>
    <property type="project" value="UniProtKB-SubCell"/>
</dbReference>
<protein>
    <recommendedName>
        <fullName evidence="12">Prepilin peptidase</fullName>
    </recommendedName>
</protein>
<evidence type="ECO:0000256" key="3">
    <source>
        <dbReference type="ARBA" id="ARBA00022475"/>
    </source>
</evidence>
<evidence type="ECO:0008006" key="12">
    <source>
        <dbReference type="Google" id="ProtNLM"/>
    </source>
</evidence>